<reference evidence="1 2" key="1">
    <citation type="submission" date="2019-11" db="EMBL/GenBank/DDBJ databases">
        <title>Whole genome sequence of Oryza granulata.</title>
        <authorList>
            <person name="Li W."/>
        </authorList>
    </citation>
    <scope>NUCLEOTIDE SEQUENCE [LARGE SCALE GENOMIC DNA]</scope>
    <source>
        <strain evidence="2">cv. Menghai</strain>
        <tissue evidence="1">Leaf</tissue>
    </source>
</reference>
<name>A0A6G1F4V6_9ORYZ</name>
<dbReference type="OrthoDB" id="690873at2759"/>
<feature type="non-terminal residue" evidence="1">
    <location>
        <position position="1"/>
    </location>
</feature>
<gene>
    <name evidence="1" type="ORF">E2562_007127</name>
</gene>
<keyword evidence="2" id="KW-1185">Reference proteome</keyword>
<evidence type="ECO:0000313" key="1">
    <source>
        <dbReference type="EMBL" id="KAF0931946.1"/>
    </source>
</evidence>
<dbReference type="AlphaFoldDB" id="A0A6G1F4V6"/>
<protein>
    <submittedName>
        <fullName evidence="1">Uncharacterized protein</fullName>
    </submittedName>
</protein>
<proteinExistence type="predicted"/>
<comment type="caution">
    <text evidence="1">The sequence shown here is derived from an EMBL/GenBank/DDBJ whole genome shotgun (WGS) entry which is preliminary data.</text>
</comment>
<accession>A0A6G1F4V6</accession>
<sequence>RRWARGFDMKLPKLETSAGRPRQRRIKSSVELGKRGPYQYKKCFQFGHIERTYDLS</sequence>
<organism evidence="1 2">
    <name type="scientific">Oryza meyeriana var. granulata</name>
    <dbReference type="NCBI Taxonomy" id="110450"/>
    <lineage>
        <taxon>Eukaryota</taxon>
        <taxon>Viridiplantae</taxon>
        <taxon>Streptophyta</taxon>
        <taxon>Embryophyta</taxon>
        <taxon>Tracheophyta</taxon>
        <taxon>Spermatophyta</taxon>
        <taxon>Magnoliopsida</taxon>
        <taxon>Liliopsida</taxon>
        <taxon>Poales</taxon>
        <taxon>Poaceae</taxon>
        <taxon>BOP clade</taxon>
        <taxon>Oryzoideae</taxon>
        <taxon>Oryzeae</taxon>
        <taxon>Oryzinae</taxon>
        <taxon>Oryza</taxon>
        <taxon>Oryza meyeriana</taxon>
    </lineage>
</organism>
<dbReference type="Proteomes" id="UP000479710">
    <property type="component" value="Unassembled WGS sequence"/>
</dbReference>
<dbReference type="EMBL" id="SPHZ02000001">
    <property type="protein sequence ID" value="KAF0931946.1"/>
    <property type="molecule type" value="Genomic_DNA"/>
</dbReference>
<evidence type="ECO:0000313" key="2">
    <source>
        <dbReference type="Proteomes" id="UP000479710"/>
    </source>
</evidence>